<feature type="transmembrane region" description="Helical" evidence="7">
    <location>
        <begin position="165"/>
        <end position="183"/>
    </location>
</feature>
<dbReference type="Gene3D" id="1.20.1720.10">
    <property type="entry name" value="Multidrug resistance protein D"/>
    <property type="match status" value="1"/>
</dbReference>
<evidence type="ECO:0000256" key="5">
    <source>
        <dbReference type="ARBA" id="ARBA00022989"/>
    </source>
</evidence>
<feature type="transmembrane region" description="Helical" evidence="7">
    <location>
        <begin position="279"/>
        <end position="298"/>
    </location>
</feature>
<dbReference type="PANTHER" id="PTHR42718:SF46">
    <property type="entry name" value="BLR6921 PROTEIN"/>
    <property type="match status" value="1"/>
</dbReference>
<dbReference type="Pfam" id="PF07690">
    <property type="entry name" value="MFS_1"/>
    <property type="match status" value="1"/>
</dbReference>
<feature type="domain" description="Major facilitator superfamily (MFS) profile" evidence="8">
    <location>
        <begin position="9"/>
        <end position="464"/>
    </location>
</feature>
<evidence type="ECO:0000313" key="9">
    <source>
        <dbReference type="EMBL" id="OZG54606.1"/>
    </source>
</evidence>
<dbReference type="InterPro" id="IPR005829">
    <property type="entry name" value="Sugar_transporter_CS"/>
</dbReference>
<dbReference type="InterPro" id="IPR020846">
    <property type="entry name" value="MFS_dom"/>
</dbReference>
<dbReference type="Proteomes" id="UP000243657">
    <property type="component" value="Unassembled WGS sequence"/>
</dbReference>
<dbReference type="InterPro" id="IPR011701">
    <property type="entry name" value="MFS"/>
</dbReference>
<comment type="subcellular location">
    <subcellularLocation>
        <location evidence="1">Cell membrane</location>
        <topology evidence="1">Multi-pass membrane protein</topology>
    </subcellularLocation>
</comment>
<feature type="transmembrane region" description="Helical" evidence="7">
    <location>
        <begin position="75"/>
        <end position="102"/>
    </location>
</feature>
<keyword evidence="5 7" id="KW-1133">Transmembrane helix</keyword>
<evidence type="ECO:0000256" key="2">
    <source>
        <dbReference type="ARBA" id="ARBA00022448"/>
    </source>
</evidence>
<organism evidence="9 10">
    <name type="scientific">Alloscardovia macacae</name>
    <dbReference type="NCBI Taxonomy" id="1160091"/>
    <lineage>
        <taxon>Bacteria</taxon>
        <taxon>Bacillati</taxon>
        <taxon>Actinomycetota</taxon>
        <taxon>Actinomycetes</taxon>
        <taxon>Bifidobacteriales</taxon>
        <taxon>Bifidobacteriaceae</taxon>
        <taxon>Alloscardovia</taxon>
    </lineage>
</organism>
<protein>
    <submittedName>
        <fullName evidence="9">Multidrug resistance protein B</fullName>
    </submittedName>
</protein>
<evidence type="ECO:0000313" key="10">
    <source>
        <dbReference type="Proteomes" id="UP000243657"/>
    </source>
</evidence>
<dbReference type="PROSITE" id="PS00216">
    <property type="entry name" value="SUGAR_TRANSPORT_1"/>
    <property type="match status" value="1"/>
</dbReference>
<dbReference type="EMBL" id="MWWT01000002">
    <property type="protein sequence ID" value="OZG54606.1"/>
    <property type="molecule type" value="Genomic_DNA"/>
</dbReference>
<feature type="transmembrane region" description="Helical" evidence="7">
    <location>
        <begin position="310"/>
        <end position="331"/>
    </location>
</feature>
<keyword evidence="4 7" id="KW-0812">Transmembrane</keyword>
<accession>A0A261F6T7</accession>
<evidence type="ECO:0000256" key="6">
    <source>
        <dbReference type="ARBA" id="ARBA00023136"/>
    </source>
</evidence>
<evidence type="ECO:0000256" key="4">
    <source>
        <dbReference type="ARBA" id="ARBA00022692"/>
    </source>
</evidence>
<proteinExistence type="predicted"/>
<feature type="transmembrane region" description="Helical" evidence="7">
    <location>
        <begin position="210"/>
        <end position="230"/>
    </location>
</feature>
<dbReference type="AlphaFoldDB" id="A0A261F6T7"/>
<gene>
    <name evidence="9" type="ORF">ALMA_0414</name>
</gene>
<feature type="transmembrane region" description="Helical" evidence="7">
    <location>
        <begin position="437"/>
        <end position="460"/>
    </location>
</feature>
<feature type="transmembrane region" description="Helical" evidence="7">
    <location>
        <begin position="343"/>
        <end position="360"/>
    </location>
</feature>
<evidence type="ECO:0000259" key="8">
    <source>
        <dbReference type="PROSITE" id="PS50850"/>
    </source>
</evidence>
<keyword evidence="10" id="KW-1185">Reference proteome</keyword>
<sequence length="464" mass="48699">MTKTKFGITLPLTLLAYFLILMDNSIIFTSSVQIGESLNLTASELAWISNAYTLTFGGFLLLSGRLSDALGRKHIFELGLIIFGLSSLIIGVSTNAVVIIAARALQGVGSSIIAPTTLALMMDAYTGQMRTRAISYYGAMAGVGSSVGLLLGGALTSFFSWRAGFLINVPLTILLFALTVRYVRDGAADGETSGSRANGSRATSSRATGGIDYVGSVLPVLGFASLLYGLDGQVARGFFLTAGIVLLICFALYERIVFARFHVAPVMPLSLFAHPVRSGAYAVRGLFMMAMLPYWFLLPQALQRTYGFDALQSGFAFLPLTIMTFAAALLLPRLVSRWGNSSVLAAGVLFLLAGLLWAAFSSLDSGYVLAVALPMLVIGGGQALIMAPVTSAGIYKAPDEIAGSASGMTNAVHQLGGPLGLSIIMALPGGSVDIASALHIMAVFIVVALVVTVAIIIPGYRKTH</sequence>
<feature type="transmembrane region" description="Helical" evidence="7">
    <location>
        <begin position="45"/>
        <end position="63"/>
    </location>
</feature>
<dbReference type="PANTHER" id="PTHR42718">
    <property type="entry name" value="MAJOR FACILITATOR SUPERFAMILY MULTIDRUG TRANSPORTER MFSC"/>
    <property type="match status" value="1"/>
</dbReference>
<evidence type="ECO:0000256" key="7">
    <source>
        <dbReference type="SAM" id="Phobius"/>
    </source>
</evidence>
<dbReference type="RefSeq" id="WP_094726193.1">
    <property type="nucleotide sequence ID" value="NZ_JBHLWS010000009.1"/>
</dbReference>
<keyword evidence="3" id="KW-1003">Cell membrane</keyword>
<feature type="transmembrane region" description="Helical" evidence="7">
    <location>
        <begin position="366"/>
        <end position="390"/>
    </location>
</feature>
<dbReference type="InterPro" id="IPR036259">
    <property type="entry name" value="MFS_trans_sf"/>
</dbReference>
<dbReference type="PROSITE" id="PS50850">
    <property type="entry name" value="MFS"/>
    <property type="match status" value="1"/>
</dbReference>
<keyword evidence="6 7" id="KW-0472">Membrane</keyword>
<feature type="transmembrane region" description="Helical" evidence="7">
    <location>
        <begin position="137"/>
        <end position="159"/>
    </location>
</feature>
<reference evidence="9 10" key="1">
    <citation type="journal article" date="2017" name="BMC Genomics">
        <title>Comparative genomic and phylogenomic analyses of the Bifidobacteriaceae family.</title>
        <authorList>
            <person name="Lugli G.A."/>
            <person name="Milani C."/>
            <person name="Turroni F."/>
            <person name="Duranti S."/>
            <person name="Mancabelli L."/>
            <person name="Mangifesta M."/>
            <person name="Ferrario C."/>
            <person name="Modesto M."/>
            <person name="Mattarelli P."/>
            <person name="Jiri K."/>
            <person name="van Sinderen D."/>
            <person name="Ventura M."/>
        </authorList>
    </citation>
    <scope>NUCLEOTIDE SEQUENCE [LARGE SCALE GENOMIC DNA]</scope>
    <source>
        <strain evidence="9 10">DSM 24762</strain>
    </source>
</reference>
<keyword evidence="2" id="KW-0813">Transport</keyword>
<dbReference type="Gene3D" id="1.20.1250.20">
    <property type="entry name" value="MFS general substrate transporter like domains"/>
    <property type="match status" value="1"/>
</dbReference>
<dbReference type="CDD" id="cd17321">
    <property type="entry name" value="MFS_MMR_MDR_like"/>
    <property type="match status" value="1"/>
</dbReference>
<feature type="transmembrane region" description="Helical" evidence="7">
    <location>
        <begin position="236"/>
        <end position="258"/>
    </location>
</feature>
<evidence type="ECO:0000256" key="1">
    <source>
        <dbReference type="ARBA" id="ARBA00004651"/>
    </source>
</evidence>
<comment type="caution">
    <text evidence="9">The sequence shown here is derived from an EMBL/GenBank/DDBJ whole genome shotgun (WGS) entry which is preliminary data.</text>
</comment>
<dbReference type="GO" id="GO:0022857">
    <property type="term" value="F:transmembrane transporter activity"/>
    <property type="evidence" value="ECO:0007669"/>
    <property type="project" value="InterPro"/>
</dbReference>
<evidence type="ECO:0000256" key="3">
    <source>
        <dbReference type="ARBA" id="ARBA00022475"/>
    </source>
</evidence>
<dbReference type="GO" id="GO:0005886">
    <property type="term" value="C:plasma membrane"/>
    <property type="evidence" value="ECO:0007669"/>
    <property type="project" value="UniProtKB-SubCell"/>
</dbReference>
<dbReference type="SUPFAM" id="SSF103473">
    <property type="entry name" value="MFS general substrate transporter"/>
    <property type="match status" value="1"/>
</dbReference>
<name>A0A261F6T7_9BIFI</name>